<dbReference type="InterPro" id="IPR012675">
    <property type="entry name" value="Beta-grasp_dom_sf"/>
</dbReference>
<dbReference type="InterPro" id="IPR001041">
    <property type="entry name" value="2Fe-2S_ferredoxin-type"/>
</dbReference>
<sequence length="128" mass="13557">MHKLTVITKAQNPYIVEAAQDGRLIDVLRSLPGESGPLLAWRCGQGTCGACVVRLDFAPDIVPSPRGRMEHNVLIRRGLLPSPLPGHGDGTDGPTGGATATDEAALKAPRLACHVRVTGDLLVYIENN</sequence>
<name>A0ABQ6BYB1_9NEIS</name>
<dbReference type="Proteomes" id="UP001156836">
    <property type="component" value="Unassembled WGS sequence"/>
</dbReference>
<comment type="caution">
    <text evidence="3">The sequence shown here is derived from an EMBL/GenBank/DDBJ whole genome shotgun (WGS) entry which is preliminary data.</text>
</comment>
<gene>
    <name evidence="3" type="ORF">GCM10007860_18810</name>
</gene>
<protein>
    <recommendedName>
        <fullName evidence="2">2Fe-2S ferredoxin-type domain-containing protein</fullName>
    </recommendedName>
</protein>
<evidence type="ECO:0000256" key="1">
    <source>
        <dbReference type="SAM" id="MobiDB-lite"/>
    </source>
</evidence>
<dbReference type="Pfam" id="PF00111">
    <property type="entry name" value="Fer2"/>
    <property type="match status" value="1"/>
</dbReference>
<organism evidence="3 4">
    <name type="scientific">Chitiniphilus shinanonensis</name>
    <dbReference type="NCBI Taxonomy" id="553088"/>
    <lineage>
        <taxon>Bacteria</taxon>
        <taxon>Pseudomonadati</taxon>
        <taxon>Pseudomonadota</taxon>
        <taxon>Betaproteobacteria</taxon>
        <taxon>Neisseriales</taxon>
        <taxon>Chitinibacteraceae</taxon>
        <taxon>Chitiniphilus</taxon>
    </lineage>
</organism>
<dbReference type="SUPFAM" id="SSF54292">
    <property type="entry name" value="2Fe-2S ferredoxin-like"/>
    <property type="match status" value="1"/>
</dbReference>
<feature type="compositionally biased region" description="Gly residues" evidence="1">
    <location>
        <begin position="87"/>
        <end position="96"/>
    </location>
</feature>
<dbReference type="PROSITE" id="PS51085">
    <property type="entry name" value="2FE2S_FER_2"/>
    <property type="match status" value="1"/>
</dbReference>
<evidence type="ECO:0000313" key="3">
    <source>
        <dbReference type="EMBL" id="GLS04734.1"/>
    </source>
</evidence>
<dbReference type="EMBL" id="BSOZ01000024">
    <property type="protein sequence ID" value="GLS04734.1"/>
    <property type="molecule type" value="Genomic_DNA"/>
</dbReference>
<evidence type="ECO:0000259" key="2">
    <source>
        <dbReference type="PROSITE" id="PS51085"/>
    </source>
</evidence>
<keyword evidence="4" id="KW-1185">Reference proteome</keyword>
<accession>A0ABQ6BYB1</accession>
<evidence type="ECO:0000313" key="4">
    <source>
        <dbReference type="Proteomes" id="UP001156836"/>
    </source>
</evidence>
<proteinExistence type="predicted"/>
<feature type="domain" description="2Fe-2S ferredoxin-type" evidence="2">
    <location>
        <begin position="2"/>
        <end position="128"/>
    </location>
</feature>
<dbReference type="PROSITE" id="PS00197">
    <property type="entry name" value="2FE2S_FER_1"/>
    <property type="match status" value="1"/>
</dbReference>
<reference evidence="4" key="1">
    <citation type="journal article" date="2019" name="Int. J. Syst. Evol. Microbiol.">
        <title>The Global Catalogue of Microorganisms (GCM) 10K type strain sequencing project: providing services to taxonomists for standard genome sequencing and annotation.</title>
        <authorList>
            <consortium name="The Broad Institute Genomics Platform"/>
            <consortium name="The Broad Institute Genome Sequencing Center for Infectious Disease"/>
            <person name="Wu L."/>
            <person name="Ma J."/>
        </authorList>
    </citation>
    <scope>NUCLEOTIDE SEQUENCE [LARGE SCALE GENOMIC DNA]</scope>
    <source>
        <strain evidence="4">NBRC 104970</strain>
    </source>
</reference>
<dbReference type="RefSeq" id="WP_018747136.1">
    <property type="nucleotide sequence ID" value="NZ_BSOZ01000024.1"/>
</dbReference>
<feature type="region of interest" description="Disordered" evidence="1">
    <location>
        <begin position="80"/>
        <end position="100"/>
    </location>
</feature>
<dbReference type="InterPro" id="IPR006058">
    <property type="entry name" value="2Fe2S_fd_BS"/>
</dbReference>
<dbReference type="Gene3D" id="3.10.20.30">
    <property type="match status" value="1"/>
</dbReference>
<dbReference type="InterPro" id="IPR036010">
    <property type="entry name" value="2Fe-2S_ferredoxin-like_sf"/>
</dbReference>